<dbReference type="Proteomes" id="UP001419910">
    <property type="component" value="Unassembled WGS sequence"/>
</dbReference>
<dbReference type="Pfam" id="PF01381">
    <property type="entry name" value="HTH_3"/>
    <property type="match status" value="1"/>
</dbReference>
<dbReference type="SMART" id="SM00530">
    <property type="entry name" value="HTH_XRE"/>
    <property type="match status" value="1"/>
</dbReference>
<keyword evidence="1" id="KW-0238">DNA-binding</keyword>
<evidence type="ECO:0000313" key="4">
    <source>
        <dbReference type="Proteomes" id="UP001419910"/>
    </source>
</evidence>
<name>A0ABU9Y5J2_9SPHN</name>
<dbReference type="PANTHER" id="PTHR46558:SF11">
    <property type="entry name" value="HTH-TYPE TRANSCRIPTIONAL REGULATOR XRE"/>
    <property type="match status" value="1"/>
</dbReference>
<dbReference type="Gene3D" id="1.10.260.40">
    <property type="entry name" value="lambda repressor-like DNA-binding domains"/>
    <property type="match status" value="1"/>
</dbReference>
<proteinExistence type="predicted"/>
<feature type="domain" description="HTH cro/C1-type" evidence="2">
    <location>
        <begin position="9"/>
        <end position="63"/>
    </location>
</feature>
<dbReference type="SUPFAM" id="SSF47413">
    <property type="entry name" value="lambda repressor-like DNA-binding domains"/>
    <property type="match status" value="1"/>
</dbReference>
<gene>
    <name evidence="3" type="ORF">ABC974_15650</name>
</gene>
<dbReference type="EMBL" id="JBDIME010000014">
    <property type="protein sequence ID" value="MEN2791069.1"/>
    <property type="molecule type" value="Genomic_DNA"/>
</dbReference>
<organism evidence="3 4">
    <name type="scientific">Sphingomonas oligophenolica</name>
    <dbReference type="NCBI Taxonomy" id="301154"/>
    <lineage>
        <taxon>Bacteria</taxon>
        <taxon>Pseudomonadati</taxon>
        <taxon>Pseudomonadota</taxon>
        <taxon>Alphaproteobacteria</taxon>
        <taxon>Sphingomonadales</taxon>
        <taxon>Sphingomonadaceae</taxon>
        <taxon>Sphingomonas</taxon>
    </lineage>
</organism>
<protein>
    <submittedName>
        <fullName evidence="3">Helix-turn-helix domain-containing protein</fullName>
    </submittedName>
</protein>
<dbReference type="PROSITE" id="PS50943">
    <property type="entry name" value="HTH_CROC1"/>
    <property type="match status" value="1"/>
</dbReference>
<keyword evidence="4" id="KW-1185">Reference proteome</keyword>
<evidence type="ECO:0000259" key="2">
    <source>
        <dbReference type="PROSITE" id="PS50943"/>
    </source>
</evidence>
<dbReference type="InterPro" id="IPR010982">
    <property type="entry name" value="Lambda_DNA-bd_dom_sf"/>
</dbReference>
<dbReference type="InterPro" id="IPR001387">
    <property type="entry name" value="Cro/C1-type_HTH"/>
</dbReference>
<accession>A0ABU9Y5J2</accession>
<dbReference type="PANTHER" id="PTHR46558">
    <property type="entry name" value="TRACRIPTIONAL REGULATORY PROTEIN-RELATED-RELATED"/>
    <property type="match status" value="1"/>
</dbReference>
<dbReference type="RefSeq" id="WP_343888867.1">
    <property type="nucleotide sequence ID" value="NZ_BAAAEH010000014.1"/>
</dbReference>
<evidence type="ECO:0000313" key="3">
    <source>
        <dbReference type="EMBL" id="MEN2791069.1"/>
    </source>
</evidence>
<reference evidence="3 4" key="1">
    <citation type="submission" date="2024-05" db="EMBL/GenBank/DDBJ databases">
        <authorList>
            <person name="Liu Q."/>
            <person name="Xin Y.-H."/>
        </authorList>
    </citation>
    <scope>NUCLEOTIDE SEQUENCE [LARGE SCALE GENOMIC DNA]</scope>
    <source>
        <strain evidence="3 4">CGMCC 1.10181</strain>
    </source>
</reference>
<comment type="caution">
    <text evidence="3">The sequence shown here is derived from an EMBL/GenBank/DDBJ whole genome shotgun (WGS) entry which is preliminary data.</text>
</comment>
<evidence type="ECO:0000256" key="1">
    <source>
        <dbReference type="ARBA" id="ARBA00023125"/>
    </source>
</evidence>
<sequence>MAERLLNSLKDERARLELTQAELADRVGVSRKTINTVENGVFVPSTILALKLAAALGRSVEQLFRVDEG</sequence>
<dbReference type="CDD" id="cd00093">
    <property type="entry name" value="HTH_XRE"/>
    <property type="match status" value="1"/>
</dbReference>